<proteinExistence type="predicted"/>
<gene>
    <name evidence="2" type="ORF">LC_TR7398_c6_g1_i1_g.25627</name>
</gene>
<dbReference type="EMBL" id="GEVK01014545">
    <property type="protein sequence ID" value="JAU38287.1"/>
    <property type="molecule type" value="Transcribed_RNA"/>
</dbReference>
<dbReference type="PANTHER" id="PTHR31293:SF12">
    <property type="entry name" value="RNI-LIKE SUPERFAMILY PROTEIN"/>
    <property type="match status" value="1"/>
</dbReference>
<accession>A0A1J3F3C2</accession>
<reference evidence="2" key="1">
    <citation type="submission" date="2016-07" db="EMBL/GenBank/DDBJ databases">
        <title>De novo transcriptome assembly of four accessions of the metal hyperaccumulator plant Noccaea caerulescens.</title>
        <authorList>
            <person name="Blande D."/>
            <person name="Halimaa P."/>
            <person name="Tervahauta A.I."/>
            <person name="Aarts M.G."/>
            <person name="Karenlampi S.O."/>
        </authorList>
    </citation>
    <scope>NUCLEOTIDE SEQUENCE</scope>
</reference>
<feature type="domain" description="F-box" evidence="1">
    <location>
        <begin position="4"/>
        <end position="43"/>
    </location>
</feature>
<dbReference type="InterPro" id="IPR055294">
    <property type="entry name" value="FBL60-like"/>
</dbReference>
<dbReference type="SUPFAM" id="SSF52047">
    <property type="entry name" value="RNI-like"/>
    <property type="match status" value="1"/>
</dbReference>
<dbReference type="AlphaFoldDB" id="A0A1J3F3C2"/>
<dbReference type="PANTHER" id="PTHR31293">
    <property type="entry name" value="RNI-LIKE SUPERFAMILY PROTEIN"/>
    <property type="match status" value="1"/>
</dbReference>
<protein>
    <submittedName>
        <fullName evidence="2">Putative FBD-associated F-box protein</fullName>
    </submittedName>
</protein>
<evidence type="ECO:0000313" key="2">
    <source>
        <dbReference type="EMBL" id="JAU38287.1"/>
    </source>
</evidence>
<dbReference type="Pfam" id="PF00646">
    <property type="entry name" value="F-box"/>
    <property type="match status" value="1"/>
</dbReference>
<dbReference type="InterPro" id="IPR001810">
    <property type="entry name" value="F-box_dom"/>
</dbReference>
<dbReference type="InterPro" id="IPR053781">
    <property type="entry name" value="F-box_AtFBL13-like"/>
</dbReference>
<name>A0A1J3F3C2_NOCCA</name>
<dbReference type="InterPro" id="IPR036047">
    <property type="entry name" value="F-box-like_dom_sf"/>
</dbReference>
<organism evidence="2">
    <name type="scientific">Noccaea caerulescens</name>
    <name type="common">Alpine penny-cress</name>
    <name type="synonym">Thlaspi caerulescens</name>
    <dbReference type="NCBI Taxonomy" id="107243"/>
    <lineage>
        <taxon>Eukaryota</taxon>
        <taxon>Viridiplantae</taxon>
        <taxon>Streptophyta</taxon>
        <taxon>Embryophyta</taxon>
        <taxon>Tracheophyta</taxon>
        <taxon>Spermatophyta</taxon>
        <taxon>Magnoliopsida</taxon>
        <taxon>eudicotyledons</taxon>
        <taxon>Gunneridae</taxon>
        <taxon>Pentapetalae</taxon>
        <taxon>rosids</taxon>
        <taxon>malvids</taxon>
        <taxon>Brassicales</taxon>
        <taxon>Brassicaceae</taxon>
        <taxon>Coluteocarpeae</taxon>
        <taxon>Noccaea</taxon>
    </lineage>
</organism>
<dbReference type="SUPFAM" id="SSF81383">
    <property type="entry name" value="F-box domain"/>
    <property type="match status" value="1"/>
</dbReference>
<dbReference type="CDD" id="cd22160">
    <property type="entry name" value="F-box_AtFBL13-like"/>
    <property type="match status" value="1"/>
</dbReference>
<sequence length="201" mass="23055">MVRISDLSNELLIKILTFLPTKVAVSTSILSKQWQFLWMWLPKLEFDDYLIINGPDSTLRFRDFINKNLPLHKSPVIESLLLRFCHRRLPQPENIKLWVGIAVSRFVRELSIGYFCLHDDGPDAPLPSSLYTCSSLTTLKLEGTQIVLDVPRVFLSPFLEDLATSTCDILKRRLSWAASTALPCSWICVLYVIETKTISER</sequence>
<evidence type="ECO:0000259" key="1">
    <source>
        <dbReference type="Pfam" id="PF00646"/>
    </source>
</evidence>